<accession>A0A094YJJ1</accession>
<dbReference type="EMBL" id="JOKM01000122">
    <property type="protein sequence ID" value="KGB20754.1"/>
    <property type="molecule type" value="Genomic_DNA"/>
</dbReference>
<comment type="caution">
    <text evidence="1">The sequence shown here is derived from an EMBL/GenBank/DDBJ whole genome shotgun (WGS) entry which is preliminary data.</text>
</comment>
<dbReference type="STRING" id="104102.AtDm6_3533"/>
<name>A0A094YJJ1_9PROT</name>
<proteinExistence type="predicted"/>
<dbReference type="AlphaFoldDB" id="A0A094YJJ1"/>
<keyword evidence="2" id="KW-1185">Reference proteome</keyword>
<evidence type="ECO:0000313" key="1">
    <source>
        <dbReference type="EMBL" id="KGB20754.1"/>
    </source>
</evidence>
<reference evidence="1 2" key="1">
    <citation type="submission" date="2014-06" db="EMBL/GenBank/DDBJ databases">
        <title>Functional and comparative genomic analyses of the Drosophila gut microbiota identify candidate symbiosis factors.</title>
        <authorList>
            <person name="Newell P.D."/>
            <person name="Chaston J.M."/>
            <person name="Douglas A.E."/>
        </authorList>
    </citation>
    <scope>NUCLEOTIDE SEQUENCE [LARGE SCALE GENOMIC DNA]</scope>
    <source>
        <strain evidence="1 2">DmCS_006</strain>
    </source>
</reference>
<evidence type="ECO:0000313" key="2">
    <source>
        <dbReference type="Proteomes" id="UP000029448"/>
    </source>
</evidence>
<dbReference type="Proteomes" id="UP000029448">
    <property type="component" value="Unassembled WGS sequence"/>
</dbReference>
<sequence length="59" mass="6076">MSANGTLAPALPCYSVAGDTLEPDGAVFYRRLSLSGPAFSLPGQPLFPPHAPLMVHAAP</sequence>
<protein>
    <submittedName>
        <fullName evidence="1">Uncharacterized protein</fullName>
    </submittedName>
</protein>
<dbReference type="PATRIC" id="fig|104102.7.peg.3481"/>
<organism evidence="1 2">
    <name type="scientific">Acetobacter tropicalis</name>
    <dbReference type="NCBI Taxonomy" id="104102"/>
    <lineage>
        <taxon>Bacteria</taxon>
        <taxon>Pseudomonadati</taxon>
        <taxon>Pseudomonadota</taxon>
        <taxon>Alphaproteobacteria</taxon>
        <taxon>Acetobacterales</taxon>
        <taxon>Acetobacteraceae</taxon>
        <taxon>Acetobacter</taxon>
    </lineage>
</organism>
<gene>
    <name evidence="1" type="ORF">AtDm6_3533</name>
</gene>